<dbReference type="RefSeq" id="WP_179434421.1">
    <property type="nucleotide sequence ID" value="NZ_BAABLC010000006.1"/>
</dbReference>
<evidence type="ECO:0000256" key="4">
    <source>
        <dbReference type="ARBA" id="ARBA00022475"/>
    </source>
</evidence>
<evidence type="ECO:0000256" key="7">
    <source>
        <dbReference type="ARBA" id="ARBA00023136"/>
    </source>
</evidence>
<evidence type="ECO:0000256" key="6">
    <source>
        <dbReference type="ARBA" id="ARBA00022989"/>
    </source>
</evidence>
<evidence type="ECO:0000256" key="9">
    <source>
        <dbReference type="SAM" id="Phobius"/>
    </source>
</evidence>
<dbReference type="AlphaFoldDB" id="A0A7Y9EX50"/>
<dbReference type="InterPro" id="IPR003784">
    <property type="entry name" value="BioY"/>
</dbReference>
<protein>
    <recommendedName>
        <fullName evidence="8">Biotin transporter</fullName>
    </recommendedName>
</protein>
<evidence type="ECO:0000313" key="10">
    <source>
        <dbReference type="EMBL" id="NYD55376.1"/>
    </source>
</evidence>
<accession>A0A7Y9EX50</accession>
<evidence type="ECO:0000256" key="3">
    <source>
        <dbReference type="ARBA" id="ARBA00022448"/>
    </source>
</evidence>
<name>A0A7Y9EX50_9MICO</name>
<evidence type="ECO:0000256" key="5">
    <source>
        <dbReference type="ARBA" id="ARBA00022692"/>
    </source>
</evidence>
<comment type="similarity">
    <text evidence="2 8">Belongs to the BioY family.</text>
</comment>
<dbReference type="Proteomes" id="UP000552045">
    <property type="component" value="Unassembled WGS sequence"/>
</dbReference>
<evidence type="ECO:0000313" key="11">
    <source>
        <dbReference type="Proteomes" id="UP000552045"/>
    </source>
</evidence>
<dbReference type="PANTHER" id="PTHR34295:SF4">
    <property type="entry name" value="BIOTIN TRANSPORTER BIOY-RELATED"/>
    <property type="match status" value="1"/>
</dbReference>
<feature type="transmembrane region" description="Helical" evidence="9">
    <location>
        <begin position="136"/>
        <end position="158"/>
    </location>
</feature>
<comment type="subcellular location">
    <subcellularLocation>
        <location evidence="1 8">Cell membrane</location>
        <topology evidence="1 8">Multi-pass membrane protein</topology>
    </subcellularLocation>
</comment>
<dbReference type="PANTHER" id="PTHR34295">
    <property type="entry name" value="BIOTIN TRANSPORTER BIOY"/>
    <property type="match status" value="1"/>
</dbReference>
<keyword evidence="5 9" id="KW-0812">Transmembrane</keyword>
<sequence length="206" mass="20427">MATPAPTTSDPISPSAVATSTAARPLAGDLARIAVFAALIIALGLVTIPLAGGVPLTGQTLGVMLAGLVLGSRRAPMAILTVLALAAAGLPVLAGGRGGLGVFVGPTAGYLLGWIVGVVVIGLIARSGRFSWWRTALAATIGGIVVVYAFGVPVQALVTQVPLGPTALSSLVFLPGDAIKVAVATLLVVGLHRAYPRAFAGAARAR</sequence>
<feature type="transmembrane region" description="Helical" evidence="9">
    <location>
        <begin position="33"/>
        <end position="54"/>
    </location>
</feature>
<evidence type="ECO:0000256" key="2">
    <source>
        <dbReference type="ARBA" id="ARBA00010692"/>
    </source>
</evidence>
<dbReference type="Gene3D" id="1.10.1760.20">
    <property type="match status" value="1"/>
</dbReference>
<dbReference type="EMBL" id="JACCBH010000001">
    <property type="protein sequence ID" value="NYD55376.1"/>
    <property type="molecule type" value="Genomic_DNA"/>
</dbReference>
<keyword evidence="11" id="KW-1185">Reference proteome</keyword>
<organism evidence="10 11">
    <name type="scientific">Microbacterium pseudoresistens</name>
    <dbReference type="NCBI Taxonomy" id="640634"/>
    <lineage>
        <taxon>Bacteria</taxon>
        <taxon>Bacillati</taxon>
        <taxon>Actinomycetota</taxon>
        <taxon>Actinomycetes</taxon>
        <taxon>Micrococcales</taxon>
        <taxon>Microbacteriaceae</taxon>
        <taxon>Microbacterium</taxon>
    </lineage>
</organism>
<dbReference type="Pfam" id="PF02632">
    <property type="entry name" value="BioY"/>
    <property type="match status" value="1"/>
</dbReference>
<dbReference type="PIRSF" id="PIRSF016661">
    <property type="entry name" value="BioY"/>
    <property type="match status" value="1"/>
</dbReference>
<keyword evidence="4 8" id="KW-1003">Cell membrane</keyword>
<evidence type="ECO:0000256" key="1">
    <source>
        <dbReference type="ARBA" id="ARBA00004651"/>
    </source>
</evidence>
<proteinExistence type="inferred from homology"/>
<comment type="caution">
    <text evidence="10">The sequence shown here is derived from an EMBL/GenBank/DDBJ whole genome shotgun (WGS) entry which is preliminary data.</text>
</comment>
<feature type="transmembrane region" description="Helical" evidence="9">
    <location>
        <begin position="75"/>
        <end position="94"/>
    </location>
</feature>
<feature type="transmembrane region" description="Helical" evidence="9">
    <location>
        <begin position="100"/>
        <end position="124"/>
    </location>
</feature>
<keyword evidence="7 8" id="KW-0472">Membrane</keyword>
<feature type="transmembrane region" description="Helical" evidence="9">
    <location>
        <begin position="178"/>
        <end position="196"/>
    </location>
</feature>
<evidence type="ECO:0000256" key="8">
    <source>
        <dbReference type="PIRNR" id="PIRNR016661"/>
    </source>
</evidence>
<keyword evidence="3 8" id="KW-0813">Transport</keyword>
<keyword evidence="6 9" id="KW-1133">Transmembrane helix</keyword>
<reference evidence="10 11" key="1">
    <citation type="submission" date="2020-07" db="EMBL/GenBank/DDBJ databases">
        <title>Sequencing the genomes of 1000 actinobacteria strains.</title>
        <authorList>
            <person name="Klenk H.-P."/>
        </authorList>
    </citation>
    <scope>NUCLEOTIDE SEQUENCE [LARGE SCALE GENOMIC DNA]</scope>
    <source>
        <strain evidence="10 11">DSM 22185</strain>
    </source>
</reference>
<dbReference type="GO" id="GO:0015225">
    <property type="term" value="F:biotin transmembrane transporter activity"/>
    <property type="evidence" value="ECO:0007669"/>
    <property type="project" value="UniProtKB-UniRule"/>
</dbReference>
<dbReference type="GO" id="GO:0005886">
    <property type="term" value="C:plasma membrane"/>
    <property type="evidence" value="ECO:0007669"/>
    <property type="project" value="UniProtKB-SubCell"/>
</dbReference>
<gene>
    <name evidence="10" type="ORF">BKA02_002431</name>
</gene>